<comment type="caution">
    <text evidence="1">The sequence shown here is derived from an EMBL/GenBank/DDBJ whole genome shotgun (WGS) entry which is preliminary data.</text>
</comment>
<keyword evidence="2" id="KW-1185">Reference proteome</keyword>
<accession>A0A919JK26</accession>
<evidence type="ECO:0000313" key="2">
    <source>
        <dbReference type="Proteomes" id="UP000647172"/>
    </source>
</evidence>
<evidence type="ECO:0000313" key="1">
    <source>
        <dbReference type="EMBL" id="GIE50715.1"/>
    </source>
</evidence>
<name>A0A919JK26_9ACTN</name>
<gene>
    <name evidence="1" type="ORF">Ani05nite_42490</name>
</gene>
<organism evidence="1 2">
    <name type="scientific">Actinoplanes nipponensis</name>
    <dbReference type="NCBI Taxonomy" id="135950"/>
    <lineage>
        <taxon>Bacteria</taxon>
        <taxon>Bacillati</taxon>
        <taxon>Actinomycetota</taxon>
        <taxon>Actinomycetes</taxon>
        <taxon>Micromonosporales</taxon>
        <taxon>Micromonosporaceae</taxon>
        <taxon>Actinoplanes</taxon>
    </lineage>
</organism>
<protein>
    <recommendedName>
        <fullName evidence="3">Phosphotransferase enzyme family protein</fullName>
    </recommendedName>
</protein>
<dbReference type="InterPro" id="IPR011009">
    <property type="entry name" value="Kinase-like_dom_sf"/>
</dbReference>
<evidence type="ECO:0008006" key="3">
    <source>
        <dbReference type="Google" id="ProtNLM"/>
    </source>
</evidence>
<dbReference type="AlphaFoldDB" id="A0A919JK26"/>
<proteinExistence type="predicted"/>
<dbReference type="EMBL" id="BOMQ01000052">
    <property type="protein sequence ID" value="GIE50715.1"/>
    <property type="molecule type" value="Genomic_DNA"/>
</dbReference>
<dbReference type="RefSeq" id="WP_203770668.1">
    <property type="nucleotide sequence ID" value="NZ_BAAAYJ010000017.1"/>
</dbReference>
<reference evidence="1" key="1">
    <citation type="submission" date="2021-01" db="EMBL/GenBank/DDBJ databases">
        <title>Whole genome shotgun sequence of Actinoplanes nipponensis NBRC 14063.</title>
        <authorList>
            <person name="Komaki H."/>
            <person name="Tamura T."/>
        </authorList>
    </citation>
    <scope>NUCLEOTIDE SEQUENCE</scope>
    <source>
        <strain evidence="1">NBRC 14063</strain>
    </source>
</reference>
<sequence length="328" mass="34378">MILRRALPLGPALRERLGRPRRVRRLASSPRSRVWRAEFAGTPAVVKQIVGGADPAGRFARELTALRRAGAARPPVVPEVLAADPERRVLVLEHLAAGPDGGPWPVLYASALARLHAVGPGELPADPGPGGPDVRAFLALARGLGVAVPSGAEAELHALLGRIRGAGAAALLHGDPCPGNEISTAGGVRFVDLEGAAAGPGIGELAYLRIGFPTCWCVRSTPEPVLREAEQAYRDTWRSLAGGDPPGDLADACVGWVIRGDALVERAERDGADHFARLLRADWRWGTMTARGRVTYRLGVAAAAAAGRADLAATVRLATAMREALARA</sequence>
<dbReference type="Proteomes" id="UP000647172">
    <property type="component" value="Unassembled WGS sequence"/>
</dbReference>
<dbReference type="SUPFAM" id="SSF56112">
    <property type="entry name" value="Protein kinase-like (PK-like)"/>
    <property type="match status" value="1"/>
</dbReference>
<dbReference type="Gene3D" id="3.30.200.20">
    <property type="entry name" value="Phosphorylase Kinase, domain 1"/>
    <property type="match status" value="1"/>
</dbReference>